<name>A0ACC1CXK5_9NEOP</name>
<gene>
    <name evidence="1" type="ORF">K1T71_008403</name>
</gene>
<keyword evidence="2" id="KW-1185">Reference proteome</keyword>
<evidence type="ECO:0000313" key="1">
    <source>
        <dbReference type="EMBL" id="KAJ0176229.1"/>
    </source>
</evidence>
<reference evidence="1 2" key="1">
    <citation type="journal article" date="2021" name="Front. Genet.">
        <title>Chromosome-Level Genome Assembly Reveals Significant Gene Expansion in the Toll and IMD Signaling Pathways of Dendrolimus kikuchii.</title>
        <authorList>
            <person name="Zhou J."/>
            <person name="Wu P."/>
            <person name="Xiong Z."/>
            <person name="Liu N."/>
            <person name="Zhao N."/>
            <person name="Ji M."/>
            <person name="Qiu Y."/>
            <person name="Yang B."/>
        </authorList>
    </citation>
    <scope>NUCLEOTIDE SEQUENCE [LARGE SCALE GENOMIC DNA]</scope>
    <source>
        <strain evidence="1">Ann1</strain>
    </source>
</reference>
<dbReference type="EMBL" id="CM034400">
    <property type="protein sequence ID" value="KAJ0176229.1"/>
    <property type="molecule type" value="Genomic_DNA"/>
</dbReference>
<protein>
    <submittedName>
        <fullName evidence="1">Uncharacterized protein</fullName>
    </submittedName>
</protein>
<evidence type="ECO:0000313" key="2">
    <source>
        <dbReference type="Proteomes" id="UP000824533"/>
    </source>
</evidence>
<organism evidence="1 2">
    <name type="scientific">Dendrolimus kikuchii</name>
    <dbReference type="NCBI Taxonomy" id="765133"/>
    <lineage>
        <taxon>Eukaryota</taxon>
        <taxon>Metazoa</taxon>
        <taxon>Ecdysozoa</taxon>
        <taxon>Arthropoda</taxon>
        <taxon>Hexapoda</taxon>
        <taxon>Insecta</taxon>
        <taxon>Pterygota</taxon>
        <taxon>Neoptera</taxon>
        <taxon>Endopterygota</taxon>
        <taxon>Lepidoptera</taxon>
        <taxon>Glossata</taxon>
        <taxon>Ditrysia</taxon>
        <taxon>Bombycoidea</taxon>
        <taxon>Lasiocampidae</taxon>
        <taxon>Dendrolimus</taxon>
    </lineage>
</organism>
<sequence>MSKITFTINGMKCIVDERTPRTTTLNAYIRYVCGLPGTKAMCREGGCGACIVSVRATRYPNNQVEIFPVNSCLVLIFSCDGWEITTVEGVGNRLDGYNIIQKRIVLFDGSQCGYCTPGWVMQMFSLLHKHLPMFEIERSFGSNTCRCTGFRSIMDAMKSFAIDASPNLCQRVKQLNDIEDLNGCKRNNCSRKCSIRSDDSDWCFLDDHVNYGEVISLNFGKCKFFKVFEQNDIFDILKKHGVDSYMLADGNTGKGIVESFEYPNIIIDISDVRSLKQYKFDQNLILRANLSLESCITIFTNVSAHNSDFSYLSEFAAHLKLVAHIPVRTLGSLAGNMIYKHKLANYPSDVFLLFETVGATMTVRTLSGSYVTLTMMEFLKYDMSGVLIVHFALPPLCAKTHCVRTYKIMPRNQNALAIVNAGFLLKFDSKNIVRKATIVYGNIRPDFVHAVNTENYLLGKNISRDDTLQGSVKMLEKEVLPTDNPPEASVECRKKLAIGLFYKFVLNITSSSLLLPMYRSGSILLQRPVSSGKQDYQTDPSLYPVNQPIPKLEGIIQSAGEAQYANDVPPMKREVFGAFVLSTVSSGQVEKIDAADVLAINGVVAMYTPDDIPGKNSFTFPGIQLQTEIEQTLATDIKFYGQPIAIIVAEREELATTVAKKVKVTYKNVKSTPPVLRINDAKKDRSRYIEGDSTLEPTGKGTDVKKVIKGVYEIEAQYHYYMEPISCVVIPVDKGLEVHDATQWMDLTQISIAKFLNMKESDIIVKVNRIGGGFGGKISRSAQVATACALVARKLDRPCRFILPMQTNLTIAGKRLPCQVEYEVGVNDDGKIQYLNGTLVEDVGCSNNENILSYAVESFPNSYDASYFSLKSATVLTDLPSNTFARAPGTAEGISSIEHIMEHIAFELKKDPTSVRLANMKSTETDLPELIESFKTEVNFDERYKEIQQFNANNRWRKRAIKISIMSFPVIYFGNYSAAISIYRGDGTVSITTAGIEMGQGVNTKAAQVCARELGIPLDYVSVNASYSFTACNCVFSGSSITTESVCYAIIKICAEINKRLAYLKALYPNLSWPELIMKAGDEEVDLFGFFMMTDKEKDLNGYNAYAVAILELELDVLTGRYLILRVDILEDVGISINPNLDVGQVEGGYVQGLGYFTTEKLVYDKKTGKLLTNRSLTYHVPLCQDIPIQFNVKLRYNSKNPNGVLGSKTCGEMGICTSHGITHAIRDCIMASRKDSGYDVNEWVNLDVPVDTEVILKALDVKYEEFLLTK</sequence>
<comment type="caution">
    <text evidence="1">The sequence shown here is derived from an EMBL/GenBank/DDBJ whole genome shotgun (WGS) entry which is preliminary data.</text>
</comment>
<dbReference type="Proteomes" id="UP000824533">
    <property type="component" value="Linkage Group LG14"/>
</dbReference>
<accession>A0ACC1CXK5</accession>
<proteinExistence type="predicted"/>